<feature type="region of interest" description="Disordered" evidence="1">
    <location>
        <begin position="210"/>
        <end position="229"/>
    </location>
</feature>
<evidence type="ECO:0000313" key="3">
    <source>
        <dbReference type="Proteomes" id="UP001142055"/>
    </source>
</evidence>
<dbReference type="Proteomes" id="UP001142055">
    <property type="component" value="Chromosome 3"/>
</dbReference>
<proteinExistence type="predicted"/>
<protein>
    <submittedName>
        <fullName evidence="2">Uncharacterized protein</fullName>
    </submittedName>
</protein>
<reference evidence="2" key="1">
    <citation type="submission" date="2022-12" db="EMBL/GenBank/DDBJ databases">
        <title>Genome assemblies of Blomia tropicalis.</title>
        <authorList>
            <person name="Cui Y."/>
        </authorList>
    </citation>
    <scope>NUCLEOTIDE SEQUENCE</scope>
    <source>
        <tissue evidence="2">Adult mites</tissue>
    </source>
</reference>
<evidence type="ECO:0000256" key="1">
    <source>
        <dbReference type="SAM" id="MobiDB-lite"/>
    </source>
</evidence>
<organism evidence="2 3">
    <name type="scientific">Blomia tropicalis</name>
    <name type="common">Mite</name>
    <dbReference type="NCBI Taxonomy" id="40697"/>
    <lineage>
        <taxon>Eukaryota</taxon>
        <taxon>Metazoa</taxon>
        <taxon>Ecdysozoa</taxon>
        <taxon>Arthropoda</taxon>
        <taxon>Chelicerata</taxon>
        <taxon>Arachnida</taxon>
        <taxon>Acari</taxon>
        <taxon>Acariformes</taxon>
        <taxon>Sarcoptiformes</taxon>
        <taxon>Astigmata</taxon>
        <taxon>Glycyphagoidea</taxon>
        <taxon>Echimyopodidae</taxon>
        <taxon>Blomia</taxon>
    </lineage>
</organism>
<sequence length="302" mass="34009">MDRVKSATIKPFENDDYDYLINCTDLITTCQEALQENDFDPECDQSHRPKSSHMTKSTTLDGGGVICLNCDDHSSIRSPSSAASSGLGLSLEEDCSLKYCHSDEEFSSLNSTSAECFSTKALVAEFIEWLDYAENQLDSVCYCAKIATSSTLCDKPNIEKLSDDYTEDHSCEEQSCDNNLDCVNNGSTPLNCHIRSDALVDGCVNEQQRQQQHQRRKVSTKSNNPTPTKPCLSETVADWSVILTRYKIISSYMIRCVHRSSCEYALLYIFVPVPKVQHPQWLRVALFELLNEPIDYYCSYTA</sequence>
<dbReference type="EMBL" id="JAPWDV010000003">
    <property type="protein sequence ID" value="KAJ6216564.1"/>
    <property type="molecule type" value="Genomic_DNA"/>
</dbReference>
<comment type="caution">
    <text evidence="2">The sequence shown here is derived from an EMBL/GenBank/DDBJ whole genome shotgun (WGS) entry which is preliminary data.</text>
</comment>
<evidence type="ECO:0000313" key="2">
    <source>
        <dbReference type="EMBL" id="KAJ6216564.1"/>
    </source>
</evidence>
<dbReference type="AlphaFoldDB" id="A0A9Q0RJA7"/>
<keyword evidence="3" id="KW-1185">Reference proteome</keyword>
<gene>
    <name evidence="2" type="ORF">RDWZM_007721</name>
</gene>
<accession>A0A9Q0RJA7</accession>
<name>A0A9Q0RJA7_BLOTA</name>